<name>A0A2N5ZCF9_MUIH1</name>
<dbReference type="InterPro" id="IPR001782">
    <property type="entry name" value="Flag_FlgI"/>
</dbReference>
<evidence type="ECO:0000256" key="4">
    <source>
        <dbReference type="ARBA" id="ARBA00023143"/>
    </source>
</evidence>
<comment type="subcellular location">
    <subcellularLocation>
        <location evidence="2 5">Bacterial flagellum basal body</location>
    </subcellularLocation>
</comment>
<keyword evidence="6" id="KW-0969">Cilium</keyword>
<evidence type="ECO:0000313" key="7">
    <source>
        <dbReference type="Proteomes" id="UP000234857"/>
    </source>
</evidence>
<organism evidence="6 7">
    <name type="scientific">Muiribacterium halophilum</name>
    <dbReference type="NCBI Taxonomy" id="2053465"/>
    <lineage>
        <taxon>Bacteria</taxon>
        <taxon>Candidatus Muiribacteriota</taxon>
        <taxon>Candidatus Muiribacteriia</taxon>
        <taxon>Candidatus Muiribacteriales</taxon>
        <taxon>Candidatus Muiribacteriaceae</taxon>
        <taxon>Candidatus Muiribacterium</taxon>
    </lineage>
</organism>
<dbReference type="NCBIfam" id="NF003676">
    <property type="entry name" value="PRK05303.1"/>
    <property type="match status" value="1"/>
</dbReference>
<sequence>MKKIILILISLVLTVNVFSAQFSVKLKDIARFGKDNRDNQIIGYGLVGGLEGTGDKNQLSINSAINFLNNFGIVTNSTDFTSKNIAAVVITATLPAFARSGDKIDVTVSSIGDAKDLQGGVLFQTPLVGPDKKVYALAAGPISIGGFNAGLGGGGSQKNHVTVARIPNGATVEQEVKTEFIVDDKLEIVLKDKDFNMAEKVKKVIEEKYGRNRAIAKDAGLVEVDVPFSFREDPISFIAKLENLEIVPESKAKIVINEKTGSVVISESVRISPVAISHGELSITVNGQGDQGVVELENGNTLKEIVDSLNAMGAGPRDLIAILQLMKEAGAIHADLQII</sequence>
<dbReference type="GO" id="GO:0030288">
    <property type="term" value="C:outer membrane-bounded periplasmic space"/>
    <property type="evidence" value="ECO:0007669"/>
    <property type="project" value="InterPro"/>
</dbReference>
<reference evidence="6 7" key="1">
    <citation type="submission" date="2017-11" db="EMBL/GenBank/DDBJ databases">
        <title>Genome-resolved metagenomics identifies genetic mobility, metabolic interactions, and unexpected diversity in perchlorate-reducing communities.</title>
        <authorList>
            <person name="Barnum T.P."/>
            <person name="Figueroa I.A."/>
            <person name="Carlstrom C.I."/>
            <person name="Lucas L.N."/>
            <person name="Engelbrektson A.L."/>
            <person name="Coates J.D."/>
        </authorList>
    </citation>
    <scope>NUCLEOTIDE SEQUENCE [LARGE SCALE GENOMIC DNA]</scope>
    <source>
        <strain evidence="6">BM706</strain>
    </source>
</reference>
<evidence type="ECO:0000256" key="3">
    <source>
        <dbReference type="ARBA" id="ARBA00022729"/>
    </source>
</evidence>
<dbReference type="Pfam" id="PF02119">
    <property type="entry name" value="FlgI"/>
    <property type="match status" value="2"/>
</dbReference>
<comment type="similarity">
    <text evidence="5">Belongs to the FlgI family.</text>
</comment>
<dbReference type="GO" id="GO:0071973">
    <property type="term" value="P:bacterial-type flagellum-dependent cell motility"/>
    <property type="evidence" value="ECO:0007669"/>
    <property type="project" value="InterPro"/>
</dbReference>
<dbReference type="HAMAP" id="MF_00416">
    <property type="entry name" value="FlgI"/>
    <property type="match status" value="1"/>
</dbReference>
<keyword evidence="3" id="KW-0732">Signal</keyword>
<dbReference type="EMBL" id="PKTG01000116">
    <property type="protein sequence ID" value="PLX16358.1"/>
    <property type="molecule type" value="Genomic_DNA"/>
</dbReference>
<gene>
    <name evidence="5 6" type="primary">flgI</name>
    <name evidence="6" type="ORF">C0601_10335</name>
</gene>
<protein>
    <recommendedName>
        <fullName evidence="5">Flagellar P-ring protein</fullName>
    </recommendedName>
    <alternativeName>
        <fullName evidence="5">Basal body P-ring protein</fullName>
    </alternativeName>
</protein>
<evidence type="ECO:0000256" key="1">
    <source>
        <dbReference type="ARBA" id="ARBA00002591"/>
    </source>
</evidence>
<dbReference type="PRINTS" id="PR01010">
    <property type="entry name" value="FLGPRINGFLGI"/>
</dbReference>
<dbReference type="PANTHER" id="PTHR30381:SF0">
    <property type="entry name" value="FLAGELLAR P-RING PROTEIN"/>
    <property type="match status" value="1"/>
</dbReference>
<dbReference type="GO" id="GO:0005198">
    <property type="term" value="F:structural molecule activity"/>
    <property type="evidence" value="ECO:0007669"/>
    <property type="project" value="InterPro"/>
</dbReference>
<evidence type="ECO:0000256" key="2">
    <source>
        <dbReference type="ARBA" id="ARBA00004117"/>
    </source>
</evidence>
<comment type="subunit">
    <text evidence="5">The basal body constitutes a major portion of the flagellar organelle and consists of four rings (L,P,S, and M) mounted on a central rod.</text>
</comment>
<dbReference type="GO" id="GO:0009428">
    <property type="term" value="C:bacterial-type flagellum basal body, distal rod, P ring"/>
    <property type="evidence" value="ECO:0007669"/>
    <property type="project" value="InterPro"/>
</dbReference>
<keyword evidence="6" id="KW-0282">Flagellum</keyword>
<proteinExistence type="inferred from homology"/>
<accession>A0A2N5ZCF9</accession>
<keyword evidence="4 5" id="KW-0975">Bacterial flagellum</keyword>
<comment type="caution">
    <text evidence="6">The sequence shown here is derived from an EMBL/GenBank/DDBJ whole genome shotgun (WGS) entry which is preliminary data.</text>
</comment>
<comment type="function">
    <text evidence="1 5">Assembles around the rod to form the L-ring and probably protects the motor/basal body from shearing forces during rotation.</text>
</comment>
<dbReference type="Proteomes" id="UP000234857">
    <property type="component" value="Unassembled WGS sequence"/>
</dbReference>
<evidence type="ECO:0000313" key="6">
    <source>
        <dbReference type="EMBL" id="PLX16358.1"/>
    </source>
</evidence>
<dbReference type="AlphaFoldDB" id="A0A2N5ZCF9"/>
<dbReference type="PANTHER" id="PTHR30381">
    <property type="entry name" value="FLAGELLAR P-RING PERIPLASMIC PROTEIN FLGI"/>
    <property type="match status" value="1"/>
</dbReference>
<evidence type="ECO:0000256" key="5">
    <source>
        <dbReference type="HAMAP-Rule" id="MF_00416"/>
    </source>
</evidence>
<keyword evidence="6" id="KW-0966">Cell projection</keyword>